<feature type="region of interest" description="Disordered" evidence="11">
    <location>
        <begin position="811"/>
        <end position="859"/>
    </location>
</feature>
<feature type="region of interest" description="Disordered" evidence="11">
    <location>
        <begin position="2300"/>
        <end position="2323"/>
    </location>
</feature>
<dbReference type="Proteomes" id="UP001445076">
    <property type="component" value="Unassembled WGS sequence"/>
</dbReference>
<feature type="compositionally biased region" description="Basic residues" evidence="11">
    <location>
        <begin position="838"/>
        <end position="854"/>
    </location>
</feature>
<evidence type="ECO:0000256" key="3">
    <source>
        <dbReference type="ARBA" id="ARBA00022741"/>
    </source>
</evidence>
<comment type="caution">
    <text evidence="15">The sequence shown here is derived from an EMBL/GenBank/DDBJ whole genome shotgun (WGS) entry which is preliminary data.</text>
</comment>
<dbReference type="InterPro" id="IPR056342">
    <property type="entry name" value="HTH_CHD6-9"/>
</dbReference>
<feature type="compositionally biased region" description="Low complexity" evidence="11">
    <location>
        <begin position="1886"/>
        <end position="1900"/>
    </location>
</feature>
<dbReference type="Pfam" id="PF07533">
    <property type="entry name" value="BRK"/>
    <property type="match status" value="1"/>
</dbReference>
<keyword evidence="7" id="KW-0805">Transcription regulation</keyword>
<dbReference type="SUPFAM" id="SSF52540">
    <property type="entry name" value="P-loop containing nucleoside triphosphate hydrolases"/>
    <property type="match status" value="2"/>
</dbReference>
<feature type="region of interest" description="Disordered" evidence="11">
    <location>
        <begin position="1638"/>
        <end position="1793"/>
    </location>
</feature>
<dbReference type="SUPFAM" id="SSF160481">
    <property type="entry name" value="BRK domain-like"/>
    <property type="match status" value="1"/>
</dbReference>
<dbReference type="Pfam" id="PF00271">
    <property type="entry name" value="Helicase_C"/>
    <property type="match status" value="1"/>
</dbReference>
<dbReference type="PROSITE" id="PS51194">
    <property type="entry name" value="HELICASE_CTER"/>
    <property type="match status" value="1"/>
</dbReference>
<dbReference type="InterPro" id="IPR051493">
    <property type="entry name" value="CHD"/>
</dbReference>
<feature type="region of interest" description="Disordered" evidence="11">
    <location>
        <begin position="2895"/>
        <end position="2955"/>
    </location>
</feature>
<dbReference type="InterPro" id="IPR023780">
    <property type="entry name" value="Chromo_domain"/>
</dbReference>
<dbReference type="SMART" id="SM00592">
    <property type="entry name" value="BRK"/>
    <property type="match status" value="1"/>
</dbReference>
<proteinExistence type="predicted"/>
<dbReference type="SUPFAM" id="SSF54160">
    <property type="entry name" value="Chromo domain-like"/>
    <property type="match status" value="2"/>
</dbReference>
<dbReference type="SMART" id="SM00490">
    <property type="entry name" value="HELICc"/>
    <property type="match status" value="1"/>
</dbReference>
<dbReference type="Pfam" id="PF23078">
    <property type="entry name" value="HTH_CHD6-9"/>
    <property type="match status" value="1"/>
</dbReference>
<feature type="region of interest" description="Disordered" evidence="11">
    <location>
        <begin position="2796"/>
        <end position="2838"/>
    </location>
</feature>
<protein>
    <recommendedName>
        <fullName evidence="17">Chromodomain-helicase-DNA-binding protein 7</fullName>
    </recommendedName>
</protein>
<feature type="compositionally biased region" description="Polar residues" evidence="11">
    <location>
        <begin position="2924"/>
        <end position="2943"/>
    </location>
</feature>
<feature type="compositionally biased region" description="Basic and acidic residues" evidence="11">
    <location>
        <begin position="2423"/>
        <end position="2434"/>
    </location>
</feature>
<reference evidence="15 16" key="1">
    <citation type="journal article" date="2024" name="BMC Genomics">
        <title>Genome assembly of redclaw crayfish (Cherax quadricarinatus) provides insights into its immune adaptation and hypoxia tolerance.</title>
        <authorList>
            <person name="Liu Z."/>
            <person name="Zheng J."/>
            <person name="Li H."/>
            <person name="Fang K."/>
            <person name="Wang S."/>
            <person name="He J."/>
            <person name="Zhou D."/>
            <person name="Weng S."/>
            <person name="Chi M."/>
            <person name="Gu Z."/>
            <person name="He J."/>
            <person name="Li F."/>
            <person name="Wang M."/>
        </authorList>
    </citation>
    <scope>NUCLEOTIDE SEQUENCE [LARGE SCALE GENOMIC DNA]</scope>
    <source>
        <strain evidence="15">ZL_2023a</strain>
    </source>
</reference>
<evidence type="ECO:0000259" key="14">
    <source>
        <dbReference type="PROSITE" id="PS51194"/>
    </source>
</evidence>
<evidence type="ECO:0000256" key="2">
    <source>
        <dbReference type="ARBA" id="ARBA00022737"/>
    </source>
</evidence>
<name>A0AAW0XAQ2_CHEQU</name>
<evidence type="ECO:0000256" key="7">
    <source>
        <dbReference type="ARBA" id="ARBA00023015"/>
    </source>
</evidence>
<dbReference type="SMART" id="SM00487">
    <property type="entry name" value="DEXDc"/>
    <property type="match status" value="1"/>
</dbReference>
<feature type="compositionally biased region" description="Acidic residues" evidence="11">
    <location>
        <begin position="2944"/>
        <end position="2955"/>
    </location>
</feature>
<dbReference type="EMBL" id="JARKIK010000043">
    <property type="protein sequence ID" value="KAK8737028.1"/>
    <property type="molecule type" value="Genomic_DNA"/>
</dbReference>
<dbReference type="Gene3D" id="1.10.10.60">
    <property type="entry name" value="Homeodomain-like"/>
    <property type="match status" value="2"/>
</dbReference>
<feature type="compositionally biased region" description="Basic and acidic residues" evidence="11">
    <location>
        <begin position="1448"/>
        <end position="1464"/>
    </location>
</feature>
<dbReference type="GO" id="GO:0005634">
    <property type="term" value="C:nucleus"/>
    <property type="evidence" value="ECO:0007669"/>
    <property type="project" value="UniProtKB-SubCell"/>
</dbReference>
<dbReference type="Gene3D" id="3.40.50.300">
    <property type="entry name" value="P-loop containing nucleotide triphosphate hydrolases"/>
    <property type="match status" value="1"/>
</dbReference>
<keyword evidence="3" id="KW-0547">Nucleotide-binding</keyword>
<evidence type="ECO:0008006" key="17">
    <source>
        <dbReference type="Google" id="ProtNLM"/>
    </source>
</evidence>
<feature type="region of interest" description="Disordered" evidence="11">
    <location>
        <begin position="1117"/>
        <end position="1173"/>
    </location>
</feature>
<feature type="region of interest" description="Disordered" evidence="11">
    <location>
        <begin position="2015"/>
        <end position="2081"/>
    </location>
</feature>
<feature type="region of interest" description="Disordered" evidence="11">
    <location>
        <begin position="1877"/>
        <end position="1908"/>
    </location>
</feature>
<dbReference type="GO" id="GO:0016887">
    <property type="term" value="F:ATP hydrolysis activity"/>
    <property type="evidence" value="ECO:0007669"/>
    <property type="project" value="UniProtKB-ARBA"/>
</dbReference>
<evidence type="ECO:0000259" key="12">
    <source>
        <dbReference type="PROSITE" id="PS50013"/>
    </source>
</evidence>
<feature type="region of interest" description="Disordered" evidence="11">
    <location>
        <begin position="2109"/>
        <end position="2158"/>
    </location>
</feature>
<feature type="domain" description="Chromo" evidence="12">
    <location>
        <begin position="108"/>
        <end position="174"/>
    </location>
</feature>
<dbReference type="Gene3D" id="2.40.50.40">
    <property type="match status" value="2"/>
</dbReference>
<dbReference type="InterPro" id="IPR016197">
    <property type="entry name" value="Chromo-like_dom_sf"/>
</dbReference>
<dbReference type="InterPro" id="IPR037259">
    <property type="entry name" value="BRK_sf"/>
</dbReference>
<sequence length="2955" mass="333439">MVVQSILGMRTGQREVETDTDDDLQQTEQAGKEDKKKNKGGMKKIDVEEFFVKYRSFSYLHCEWRTEDELFKGDKRINGKIKRYKVKRATSHNLMDFLEEELFNPDYTEVDRILDMTETTDPTSGKLIKHYLVKWKALSYEDSTWEMEDDVDTLKIEAYLAYKDPPHKSEWKPKKRPKPSEWKKLEVTPEYKNNNTLREYQLEGLNWLSFSYYNSRNCILADEMGLGKTIQSLTFVDACYKYGIRGPYLIIAPLSTIPNWQREFESWTDLNIIVYHGSQGSRNMILEYEMYYKDDKGNRIPNVYKFNVLITTFEVIISDCLELKEIHWRCCIIDEAHRLKNRNCKLLEGLRLMFLEHRVLLSGTPLQNNVTELFSLLNFLEPTQFSSQESFLQEFGNLQTEDQVNKLQALLKPMMLRRMKEDVEKSLAPKEETIIEVELTNIQKKYYRAILERNFDFLVKGATYANVPSLMNTMMELRKCCLHPYLLNGAEDAIQQDYRDSSPANTSDPDTYYNALIQSSGKMVLVDKLLPKLKDNGHRVLIFSQMVKLLDILEDYLIFRKYPYERLDGRIRGNMRQAAIDRFCKPDSDRFVFLLCTKAGGLGINLTAADTVIIYDSDWNPQNDLQAQARCHRIGQSKSVKIYRLVCRNTYEREMFDKASRKLGLDKAVLQSMNSEGGKNGAAGGNSLGLSKADIEELLKKGAYGALMDEDGDGGDFCEEDINQILSRRTTVIQHESEKGSSFSKASFSASNNRSDIEIDDPDFWKKWAKRAEIDTEVGDRLRKKTLIVEEPRRRSQIRRYGHDESVLDCSDLESSASDSGQERDLEPEMVIEANSRSRGRGRGRGRNRGRGGRGARNTRASRWVVEEEQLDPDVVRYGQWLRSECFKVEKGLLIYGWGRWKEILAHGDFRPAWKEVDVQDCARMILLFCIRYYRGDDKIKGFIFDLISPTSDGKTRIHHNHIGLSAPVPRGRKGKKKIREAKLVASHMEGADWAKEEKYDTEVYLDQGYSRHLTRHSNKVLLRVRLLFYIKQEIIGDHYLQIDEGCKASDLNINPPTTELPPKPWWDLEADRSLLVGVYKHGYERYNVMRNDPALCFLSRCGPPDKAALMAEMNTTINEDDMDKEDKEDEKDDEDSNPTPLPSSPAVSTSTSKSDDDKFDEKEDKAMSDKKLVHFPSTSDINGRLRRLVTSYQRNNRKNDLRHDAKVRGYDHYLADKLMRRERMAEYIRERELRKTDYNQRRWSNREQAEFYRTISTFGVEYIRKEKRYDWSKFRTLSRLEKKYDETLTEYFRAFMAMCKRQCGIRLSEEENDKMVEIGVDRLPEERARRVLERVDLLNRLRNDIIPNTNLKSALDLSLPSKDMPDWWIPGKHDHDLLKGVGRHGLGRTDYYILYDPDLNFREIIRRHTAGEPLITEEEKLALKKKYYEKDKEEEKVEEVIEEKVKEKVKEEKVEEKESKEEEKAEEEEVDGVTEEEVESEECLAIIPDEEKKAEEKMETEEEAQKNKEEEESKIEQHKEPKLEEEEKIKEEGGIKIDEDEEEGRAKMEQEEEGRVKVEQEEEGRVKIEQEEEGRAKTEQEEEGRVKIEEEEEEGRVKIKEEEGGKIKEEEVKIGEGYSIEDYLDTLDLVNDDVKDDVQEEMKIEDEMHGKASEGSEQVNNDGNPEEEEEDNGGDMEDEEDEEEDEEEEDDEDEKENIEEKEEVGEEKHIKQEVKEESKEMEVDDKEAVETQVDKDDTSKDDKCEGQDSSKDAKDNKENTWIKKCKEEVKDESKEIKEENKSKKKIDGVGDKKDKGGSALLSLQQMDEAMAKCGTSLTYDTLVSNEPTVAQLLAQSAANPIKWPKDRMLQTRIEHLMYAVEHKKWPVGIDFQSSEHESKSCLPQSTSSASSHTSNSSDTLDSERRKRRQIEAAEVERQRLQALLHPNLQHTLGLNKSSSSAAATAAALGLPATFTSASLRALMEQTDDRSKKAQQQLAADSHALRQLQALQGTLDLTIKPVNPSHNAMDMAASLLSRRGPGRPRLDDPMRPLEKRRLSESPLDSRTQEKKRRKLDEIVLGLTSKGKSPENSSHKDTSPLSLLRGSSVTLLTSRDKSQVTNTLTTPKLSSSISITPTVSKRPVDTRVEDSGGTSIKMSNSGEREAKPGLVKQSDLPPGVTLPPGIELYRPTDAKVDKWLEQHQGLLADSSRSSKEVKRRKIDFTAMDWSQFSGDEHISVVNTSTGQRMSGQEAPKLKYLAQWLMEHPNYDVDPQWADVVKERATASGFLADLKKLASAEKKHSSSRTSLLSSVSNYLQGSTSSGSSSTTSPQSLISGSNTTTTTSTSAAAGSACAYPLSYHSSKSLPFDAKSFLQGLDPKNSLNTAAFAGLDPKLLGFDPKLLGSLDPKALGLDPKLLPPLDSKLLAAMGLDLKLLGLDTKHHEAAKHHEKETKPSSSRSSDSKSSLLNIDPKLLGFDPKLLGLDQKTLASLDPKLLASLSGLDAKAMAGLDTKVLSGLDSKLLASLDAKTLAGLDSKSIGGIDSKLLAGIDPKLLAGLDPKLLGGLDLKSLGGLDAKLLSSLDTKLLGGLDPKLLGAIDPKLLGGLDPKLLGLDPKLLGGIDPKLLTGLDPKLLAGLDPKMMCLDPKMLGLDPKMFGGIDPKLLASLDPKLLGGLDPKALGGLDSKLLASMGLDPSMMMMAGFGGLPGMAGLAMANPLLGGLAGYGLPGLANLSDFPSTSKSKDHRNAAATSAANLSFPGMFGGASTAGLMYPPLGLGGLGSFQLPSMSSAVSSAILNGLPASIMSMAGTSRHVNQAATTTISSGSSKWKQDQRRSREFREDSRSRMERLDPSEDIERGLSVRKEKLKEQSGLSKEERYLLKQMKAERLAREIEARGSHDPYAAHLDLSLHWNQESHHSERTQDAPENLSRESEPAKNVQGADAQNLSTREVENGENSNTNSDVEEEEEEEEKS</sequence>
<dbReference type="GO" id="GO:0005524">
    <property type="term" value="F:ATP binding"/>
    <property type="evidence" value="ECO:0007669"/>
    <property type="project" value="UniProtKB-KW"/>
</dbReference>
<evidence type="ECO:0000256" key="11">
    <source>
        <dbReference type="SAM" id="MobiDB-lite"/>
    </source>
</evidence>
<evidence type="ECO:0000313" key="16">
    <source>
        <dbReference type="Proteomes" id="UP001445076"/>
    </source>
</evidence>
<dbReference type="InterPro" id="IPR038718">
    <property type="entry name" value="SNF2-like_sf"/>
</dbReference>
<keyword evidence="9" id="KW-0804">Transcription</keyword>
<dbReference type="GO" id="GO:0003677">
    <property type="term" value="F:DNA binding"/>
    <property type="evidence" value="ECO:0007669"/>
    <property type="project" value="UniProtKB-KW"/>
</dbReference>
<feature type="compositionally biased region" description="Acidic residues" evidence="11">
    <location>
        <begin position="1665"/>
        <end position="1706"/>
    </location>
</feature>
<dbReference type="InterPro" id="IPR027417">
    <property type="entry name" value="P-loop_NTPase"/>
</dbReference>
<keyword evidence="8" id="KW-0238">DNA-binding</keyword>
<dbReference type="SMART" id="SM00298">
    <property type="entry name" value="CHROMO"/>
    <property type="match status" value="2"/>
</dbReference>
<feature type="compositionally biased region" description="Polar residues" evidence="11">
    <location>
        <begin position="2109"/>
        <end position="2118"/>
    </location>
</feature>
<feature type="region of interest" description="Disordered" evidence="11">
    <location>
        <begin position="1448"/>
        <end position="1603"/>
    </location>
</feature>
<dbReference type="PANTHER" id="PTHR46850">
    <property type="entry name" value="CHROMODOMAIN-HELICASE-DNA-BINDING PROTEIN 9"/>
    <property type="match status" value="1"/>
</dbReference>
<dbReference type="PANTHER" id="PTHR46850:SF1">
    <property type="entry name" value="CHROMODOMAIN-HELICASE-DNA-BINDING PROTEIN 9"/>
    <property type="match status" value="1"/>
</dbReference>
<dbReference type="Gene3D" id="3.40.50.10810">
    <property type="entry name" value="Tandem AAA-ATPase domain"/>
    <property type="match status" value="1"/>
</dbReference>
<evidence type="ECO:0000256" key="10">
    <source>
        <dbReference type="ARBA" id="ARBA00023242"/>
    </source>
</evidence>
<organism evidence="15 16">
    <name type="scientific">Cherax quadricarinatus</name>
    <name type="common">Australian red claw crayfish</name>
    <dbReference type="NCBI Taxonomy" id="27406"/>
    <lineage>
        <taxon>Eukaryota</taxon>
        <taxon>Metazoa</taxon>
        <taxon>Ecdysozoa</taxon>
        <taxon>Arthropoda</taxon>
        <taxon>Crustacea</taxon>
        <taxon>Multicrustacea</taxon>
        <taxon>Malacostraca</taxon>
        <taxon>Eumalacostraca</taxon>
        <taxon>Eucarida</taxon>
        <taxon>Decapoda</taxon>
        <taxon>Pleocyemata</taxon>
        <taxon>Astacidea</taxon>
        <taxon>Parastacoidea</taxon>
        <taxon>Parastacidae</taxon>
        <taxon>Cherax</taxon>
    </lineage>
</organism>
<feature type="compositionally biased region" description="Basic and acidic residues" evidence="11">
    <location>
        <begin position="1707"/>
        <end position="1793"/>
    </location>
</feature>
<feature type="compositionally biased region" description="Basic and acidic residues" evidence="11">
    <location>
        <begin position="1638"/>
        <end position="1655"/>
    </location>
</feature>
<evidence type="ECO:0000256" key="1">
    <source>
        <dbReference type="ARBA" id="ARBA00004123"/>
    </source>
</evidence>
<evidence type="ECO:0000256" key="9">
    <source>
        <dbReference type="ARBA" id="ARBA00023163"/>
    </source>
</evidence>
<feature type="compositionally biased region" description="Acidic residues" evidence="11">
    <location>
        <begin position="1119"/>
        <end position="1137"/>
    </location>
</feature>
<feature type="domain" description="Helicase C-terminal" evidence="14">
    <location>
        <begin position="525"/>
        <end position="676"/>
    </location>
</feature>
<dbReference type="EMBL" id="JARKIK010000043">
    <property type="protein sequence ID" value="KAK8737030.1"/>
    <property type="molecule type" value="Genomic_DNA"/>
</dbReference>
<dbReference type="PROSITE" id="PS51192">
    <property type="entry name" value="HELICASE_ATP_BIND_1"/>
    <property type="match status" value="1"/>
</dbReference>
<comment type="subcellular location">
    <subcellularLocation>
        <location evidence="1">Nucleus</location>
    </subcellularLocation>
</comment>
<gene>
    <name evidence="15" type="ORF">OTU49_004766</name>
</gene>
<feature type="compositionally biased region" description="Low complexity" evidence="11">
    <location>
        <begin position="2436"/>
        <end position="2445"/>
    </location>
</feature>
<dbReference type="CDD" id="cd17995">
    <property type="entry name" value="DEXHc_CHD6_7_8_9"/>
    <property type="match status" value="1"/>
</dbReference>
<dbReference type="EMBL" id="JARKIK010000043">
    <property type="protein sequence ID" value="KAK8737031.1"/>
    <property type="molecule type" value="Genomic_DNA"/>
</dbReference>
<accession>A0AAW0XAQ2</accession>
<feature type="region of interest" description="Disordered" evidence="11">
    <location>
        <begin position="11"/>
        <end position="39"/>
    </location>
</feature>
<keyword evidence="16" id="KW-1185">Reference proteome</keyword>
<dbReference type="GO" id="GO:0000791">
    <property type="term" value="C:euchromatin"/>
    <property type="evidence" value="ECO:0007669"/>
    <property type="project" value="UniProtKB-ARBA"/>
</dbReference>
<dbReference type="InterPro" id="IPR000330">
    <property type="entry name" value="SNF2_N"/>
</dbReference>
<keyword evidence="4" id="KW-0378">Hydrolase</keyword>
<dbReference type="InterPro" id="IPR006576">
    <property type="entry name" value="BRK_domain"/>
</dbReference>
<dbReference type="CDD" id="cd18668">
    <property type="entry name" value="CD1_tandem_CHD5-9_like"/>
    <property type="match status" value="1"/>
</dbReference>
<reference evidence="15" key="2">
    <citation type="submission" date="2024-01" db="EMBL/GenBank/DDBJ databases">
        <authorList>
            <person name="He J."/>
            <person name="Wang M."/>
            <person name="Zheng J."/>
            <person name="Liu Z."/>
        </authorList>
    </citation>
    <scope>NUCLEOTIDE SEQUENCE</scope>
    <source>
        <strain evidence="15">ZL_2023a</strain>
        <tissue evidence="15">Muscle</tissue>
    </source>
</reference>
<dbReference type="FunFam" id="3.40.50.300:FF:000015">
    <property type="entry name" value="chromodomain-helicase-DNA-binding protein 9 isoform X1"/>
    <property type="match status" value="1"/>
</dbReference>
<dbReference type="FunFam" id="2.40.50.40:FF:000001">
    <property type="entry name" value="chromodomain-helicase-DNA-binding protein 8 isoform X4"/>
    <property type="match status" value="1"/>
</dbReference>
<evidence type="ECO:0000313" key="15">
    <source>
        <dbReference type="EMBL" id="KAK8737028.1"/>
    </source>
</evidence>
<dbReference type="CDD" id="cd18793">
    <property type="entry name" value="SF2_C_SNF"/>
    <property type="match status" value="1"/>
</dbReference>
<keyword evidence="10" id="KW-0539">Nucleus</keyword>
<feature type="compositionally biased region" description="Basic and acidic residues" evidence="11">
    <location>
        <begin position="1545"/>
        <end position="1589"/>
    </location>
</feature>
<feature type="region of interest" description="Disordered" evidence="11">
    <location>
        <begin position="2423"/>
        <end position="2445"/>
    </location>
</feature>
<dbReference type="PROSITE" id="PS50013">
    <property type="entry name" value="CHROMO_2"/>
    <property type="match status" value="1"/>
</dbReference>
<feature type="compositionally biased region" description="Basic and acidic residues" evidence="11">
    <location>
        <begin position="1154"/>
        <end position="1173"/>
    </location>
</feature>
<keyword evidence="2" id="KW-0677">Repeat</keyword>
<evidence type="ECO:0000256" key="5">
    <source>
        <dbReference type="ARBA" id="ARBA00022840"/>
    </source>
</evidence>
<keyword evidence="6" id="KW-0156">Chromatin regulator</keyword>
<dbReference type="InterPro" id="IPR049730">
    <property type="entry name" value="SNF2/RAD54-like_C"/>
</dbReference>
<feature type="compositionally biased region" description="Acidic residues" evidence="11">
    <location>
        <begin position="1465"/>
        <end position="1483"/>
    </location>
</feature>
<evidence type="ECO:0000256" key="6">
    <source>
        <dbReference type="ARBA" id="ARBA00022853"/>
    </source>
</evidence>
<dbReference type="Gene3D" id="3.40.5.120">
    <property type="match status" value="1"/>
</dbReference>
<feature type="compositionally biased region" description="Basic and acidic residues" evidence="11">
    <location>
        <begin position="1490"/>
        <end position="1538"/>
    </location>
</feature>
<feature type="compositionally biased region" description="Basic and acidic residues" evidence="11">
    <location>
        <begin position="2810"/>
        <end position="2838"/>
    </location>
</feature>
<feature type="compositionally biased region" description="Polar residues" evidence="11">
    <location>
        <begin position="2796"/>
        <end position="2809"/>
    </location>
</feature>
<dbReference type="InterPro" id="IPR001650">
    <property type="entry name" value="Helicase_C-like"/>
</dbReference>
<dbReference type="GO" id="GO:0034728">
    <property type="term" value="P:nucleosome organization"/>
    <property type="evidence" value="ECO:0007669"/>
    <property type="project" value="UniProtKB-ARBA"/>
</dbReference>
<feature type="domain" description="Helicase ATP-binding" evidence="13">
    <location>
        <begin position="209"/>
        <end position="383"/>
    </location>
</feature>
<dbReference type="Pfam" id="PF00385">
    <property type="entry name" value="Chromo"/>
    <property type="match status" value="1"/>
</dbReference>
<evidence type="ECO:0000256" key="4">
    <source>
        <dbReference type="ARBA" id="ARBA00022801"/>
    </source>
</evidence>
<evidence type="ECO:0000259" key="13">
    <source>
        <dbReference type="PROSITE" id="PS51192"/>
    </source>
</evidence>
<feature type="compositionally biased region" description="Polar residues" evidence="11">
    <location>
        <begin position="2131"/>
        <end position="2140"/>
    </location>
</feature>
<dbReference type="FunFam" id="3.40.50.10810:FF:000003">
    <property type="entry name" value="chromodomain-helicase-DNA-binding protein 8 isoform X4"/>
    <property type="match status" value="1"/>
</dbReference>
<feature type="compositionally biased region" description="Basic and acidic residues" evidence="11">
    <location>
        <begin position="2024"/>
        <end position="2039"/>
    </location>
</feature>
<dbReference type="Pfam" id="PF00176">
    <property type="entry name" value="SNF2-rel_dom"/>
    <property type="match status" value="1"/>
</dbReference>
<keyword evidence="5" id="KW-0067">ATP-binding</keyword>
<dbReference type="InterPro" id="IPR000953">
    <property type="entry name" value="Chromo/chromo_shadow_dom"/>
</dbReference>
<dbReference type="InterPro" id="IPR014001">
    <property type="entry name" value="Helicase_ATP-bd"/>
</dbReference>
<feature type="compositionally biased region" description="Basic and acidic residues" evidence="11">
    <location>
        <begin position="2895"/>
        <end position="2916"/>
    </location>
</feature>
<evidence type="ECO:0000256" key="8">
    <source>
        <dbReference type="ARBA" id="ARBA00023125"/>
    </source>
</evidence>
<dbReference type="GO" id="GO:0140658">
    <property type="term" value="F:ATP-dependent chromatin remodeler activity"/>
    <property type="evidence" value="ECO:0007669"/>
    <property type="project" value="UniProtKB-ARBA"/>
</dbReference>